<reference evidence="2" key="1">
    <citation type="submission" date="2020-08" db="EMBL/GenBank/DDBJ databases">
        <title>Genome sequencing and assembly of the red palm weevil Rhynchophorus ferrugineus.</title>
        <authorList>
            <person name="Dias G.B."/>
            <person name="Bergman C.M."/>
            <person name="Manee M."/>
        </authorList>
    </citation>
    <scope>NUCLEOTIDE SEQUENCE</scope>
    <source>
        <strain evidence="2">AA-2017</strain>
        <tissue evidence="2">Whole larva</tissue>
    </source>
</reference>
<evidence type="ECO:0000313" key="2">
    <source>
        <dbReference type="EMBL" id="KAF7284959.1"/>
    </source>
</evidence>
<accession>A0A834IRC5</accession>
<sequence>MSINVITSIILTNKKKPISKPPLPHTHHNSKENLGGSKWFNPHKLGSSTVQYSPDHYSQERRGTFIEKADQGPLGCRDFWIPSIDTFIVTNEANLGATIRIIELQIQIQWRNP</sequence>
<gene>
    <name evidence="2" type="ORF">GWI33_012741</name>
</gene>
<organism evidence="2 3">
    <name type="scientific">Rhynchophorus ferrugineus</name>
    <name type="common">Red palm weevil</name>
    <name type="synonym">Curculio ferrugineus</name>
    <dbReference type="NCBI Taxonomy" id="354439"/>
    <lineage>
        <taxon>Eukaryota</taxon>
        <taxon>Metazoa</taxon>
        <taxon>Ecdysozoa</taxon>
        <taxon>Arthropoda</taxon>
        <taxon>Hexapoda</taxon>
        <taxon>Insecta</taxon>
        <taxon>Pterygota</taxon>
        <taxon>Neoptera</taxon>
        <taxon>Endopterygota</taxon>
        <taxon>Coleoptera</taxon>
        <taxon>Polyphaga</taxon>
        <taxon>Cucujiformia</taxon>
        <taxon>Curculionidae</taxon>
        <taxon>Dryophthorinae</taxon>
        <taxon>Rhynchophorus</taxon>
    </lineage>
</organism>
<feature type="region of interest" description="Disordered" evidence="1">
    <location>
        <begin position="17"/>
        <end position="53"/>
    </location>
</feature>
<dbReference type="Proteomes" id="UP000625711">
    <property type="component" value="Unassembled WGS sequence"/>
</dbReference>
<dbReference type="AlphaFoldDB" id="A0A834IRC5"/>
<dbReference type="EMBL" id="JAACXV010000063">
    <property type="protein sequence ID" value="KAF7284959.1"/>
    <property type="molecule type" value="Genomic_DNA"/>
</dbReference>
<evidence type="ECO:0000313" key="3">
    <source>
        <dbReference type="Proteomes" id="UP000625711"/>
    </source>
</evidence>
<protein>
    <submittedName>
        <fullName evidence="2">Uncharacterized protein</fullName>
    </submittedName>
</protein>
<name>A0A834IRC5_RHYFE</name>
<comment type="caution">
    <text evidence="2">The sequence shown here is derived from an EMBL/GenBank/DDBJ whole genome shotgun (WGS) entry which is preliminary data.</text>
</comment>
<evidence type="ECO:0000256" key="1">
    <source>
        <dbReference type="SAM" id="MobiDB-lite"/>
    </source>
</evidence>
<proteinExistence type="predicted"/>
<keyword evidence="3" id="KW-1185">Reference proteome</keyword>